<dbReference type="ExpressionAtlas" id="A0A1D6GNQ0">
    <property type="expression patterns" value="baseline and differential"/>
</dbReference>
<dbReference type="GO" id="GO:0008017">
    <property type="term" value="F:microtubule binding"/>
    <property type="evidence" value="ECO:0007669"/>
    <property type="project" value="InterPro"/>
</dbReference>
<reference evidence="7" key="1">
    <citation type="submission" date="2015-12" db="EMBL/GenBank/DDBJ databases">
        <title>Update maize B73 reference genome by single molecule sequencing technologies.</title>
        <authorList>
            <consortium name="Maize Genome Sequencing Project"/>
            <person name="Ware D."/>
        </authorList>
    </citation>
    <scope>NUCLEOTIDE SEQUENCE</scope>
    <source>
        <tissue evidence="7">Seedling</tissue>
    </source>
</reference>
<organism evidence="7">
    <name type="scientific">Zea mays</name>
    <name type="common">Maize</name>
    <dbReference type="NCBI Taxonomy" id="4577"/>
    <lineage>
        <taxon>Eukaryota</taxon>
        <taxon>Viridiplantae</taxon>
        <taxon>Streptophyta</taxon>
        <taxon>Embryophyta</taxon>
        <taxon>Tracheophyta</taxon>
        <taxon>Spermatophyta</taxon>
        <taxon>Magnoliopsida</taxon>
        <taxon>Liliopsida</taxon>
        <taxon>Poales</taxon>
        <taxon>Poaceae</taxon>
        <taxon>PACMAD clade</taxon>
        <taxon>Panicoideae</taxon>
        <taxon>Andropogonodae</taxon>
        <taxon>Andropogoneae</taxon>
        <taxon>Tripsacinae</taxon>
        <taxon>Zea</taxon>
    </lineage>
</organism>
<dbReference type="AlphaFoldDB" id="A0A1D6GNQ0"/>
<accession>A0A1D6GNQ0</accession>
<evidence type="ECO:0000256" key="4">
    <source>
        <dbReference type="ARBA" id="ARBA00023163"/>
    </source>
</evidence>
<dbReference type="PaxDb" id="4577-AC204821.3_FGP004"/>
<evidence type="ECO:0000256" key="2">
    <source>
        <dbReference type="ARBA" id="ARBA00023015"/>
    </source>
</evidence>
<evidence type="ECO:0000313" key="7">
    <source>
        <dbReference type="EMBL" id="AQK64841.1"/>
    </source>
</evidence>
<dbReference type="InParanoid" id="A0A1D6GNQ0"/>
<sequence length="484" mass="54185">MEATAAVQRLADLEVQRRRIAEVRATDLHESNLVCSEQLVVDTAVFACTTNDAVQITDISLELAVPLHLTKELVQRGPASVTAAPTSSSVSVREMNHFHLDTNGTKLQQHVQYYAEPIFPKLDSDGEARVQDQVMHDTRGNPWEFCHIYRVQHDQHKLLPIGWSRNYMAGALDEQIDASVRQHCLWNLQASWRFVFNSSRVLEERYLKQPLGDLGFKRSWPVDPVAPEADVVVSCGGQAAVELADLRTWLNMFLEVKTVRESMNRMIEAWREIPDLDEEVCSFEVPPSSQSTSSLTDTADSLGSTSTPSITRRNSWPTNRQPPPDTSHNVTNRKGSTPSIVGKKILPLSRCSTDQAKKFEGRVDVTVASDATPAKMVTEEKLLNEGSVRERLEARRVLFQKTGDKGYKKLAGPKSGSKVFPYSGDGDFEETAETEDAPDELQSAHRDEALLKIRMQLVQIENQHASLLNLLQVVIPLLQCIIHQ</sequence>
<keyword evidence="3" id="KW-0238">DNA-binding</keyword>
<keyword evidence="4" id="KW-0804">Transcription</keyword>
<name>A0A1D6GNQ0_MAIZE</name>
<evidence type="ECO:0000256" key="1">
    <source>
        <dbReference type="ARBA" id="ARBA00004123"/>
    </source>
</evidence>
<feature type="region of interest" description="Disordered" evidence="6">
    <location>
        <begin position="282"/>
        <end position="341"/>
    </location>
</feature>
<feature type="compositionally biased region" description="Polar residues" evidence="6">
    <location>
        <begin position="326"/>
        <end position="339"/>
    </location>
</feature>
<dbReference type="SMR" id="A0A1D6GNQ0"/>
<dbReference type="InterPro" id="IPR015300">
    <property type="entry name" value="DNA-bd_pseudobarrel_sf"/>
</dbReference>
<dbReference type="GO" id="GO:0005874">
    <property type="term" value="C:microtubule"/>
    <property type="evidence" value="ECO:0007669"/>
    <property type="project" value="InterPro"/>
</dbReference>
<protein>
    <submittedName>
        <fullName evidence="7">Uncharacterized protein</fullName>
    </submittedName>
</protein>
<evidence type="ECO:0000256" key="6">
    <source>
        <dbReference type="SAM" id="MobiDB-lite"/>
    </source>
</evidence>
<dbReference type="STRING" id="4577.A0A1D6GNQ0"/>
<feature type="compositionally biased region" description="Polar residues" evidence="6">
    <location>
        <begin position="308"/>
        <end position="319"/>
    </location>
</feature>
<dbReference type="eggNOG" id="KOG4197">
    <property type="taxonomic scope" value="Eukaryota"/>
</dbReference>
<dbReference type="InterPro" id="IPR033337">
    <property type="entry name" value="TORTIFOLIA1/SINE1-2"/>
</dbReference>
<feature type="compositionally biased region" description="Low complexity" evidence="6">
    <location>
        <begin position="288"/>
        <end position="307"/>
    </location>
</feature>
<comment type="subcellular location">
    <subcellularLocation>
        <location evidence="1">Nucleus</location>
    </subcellularLocation>
</comment>
<evidence type="ECO:0000256" key="3">
    <source>
        <dbReference type="ARBA" id="ARBA00023125"/>
    </source>
</evidence>
<dbReference type="PANTHER" id="PTHR31355">
    <property type="entry name" value="MICROTUBULE-ASSOCIATED PROTEIN TORTIFOLIA1"/>
    <property type="match status" value="1"/>
</dbReference>
<dbReference type="PANTHER" id="PTHR31355:SF8">
    <property type="entry name" value="TORTIFOLIA1-LIKE PROTEIN 3"/>
    <property type="match status" value="1"/>
</dbReference>
<dbReference type="EMBL" id="CM000781">
    <property type="protein sequence ID" value="AQK64841.1"/>
    <property type="molecule type" value="Genomic_DNA"/>
</dbReference>
<gene>
    <name evidence="7" type="ORF">ZEAMMB73_Zm00001d013936</name>
</gene>
<dbReference type="GO" id="GO:0003677">
    <property type="term" value="F:DNA binding"/>
    <property type="evidence" value="ECO:0007669"/>
    <property type="project" value="UniProtKB-KW"/>
</dbReference>
<keyword evidence="2" id="KW-0805">Transcription regulation</keyword>
<evidence type="ECO:0000256" key="5">
    <source>
        <dbReference type="ARBA" id="ARBA00023242"/>
    </source>
</evidence>
<keyword evidence="5" id="KW-0539">Nucleus</keyword>
<dbReference type="GO" id="GO:0005634">
    <property type="term" value="C:nucleus"/>
    <property type="evidence" value="ECO:0007669"/>
    <property type="project" value="UniProtKB-SubCell"/>
</dbReference>
<dbReference type="Gene3D" id="2.40.330.10">
    <property type="entry name" value="DNA-binding pseudobarrel domain"/>
    <property type="match status" value="1"/>
</dbReference>
<proteinExistence type="predicted"/>